<reference evidence="1" key="1">
    <citation type="submission" date="2022-08" db="EMBL/GenBank/DDBJ databases">
        <authorList>
            <consortium name="DOE Joint Genome Institute"/>
            <person name="Min B."/>
            <person name="Riley R."/>
            <person name="Sierra-Patev S."/>
            <person name="Naranjo-Ortiz M."/>
            <person name="Looney B."/>
            <person name="Konkel Z."/>
            <person name="Slot J.C."/>
            <person name="Sakamoto Y."/>
            <person name="Steenwyk J.L."/>
            <person name="Rokas A."/>
            <person name="Carro J."/>
            <person name="Camarero S."/>
            <person name="Ferreira P."/>
            <person name="Molpeceres G."/>
            <person name="Ruiz-Duenas F.J."/>
            <person name="Serrano A."/>
            <person name="Henrissat B."/>
            <person name="Drula E."/>
            <person name="Hughes K.W."/>
            <person name="Mata J.L."/>
            <person name="Ishikawa N.K."/>
            <person name="Vargas-Isla R."/>
            <person name="Ushijima S."/>
            <person name="Smith C.A."/>
            <person name="Ahrendt S."/>
            <person name="Andreopoulos W."/>
            <person name="He G."/>
            <person name="Labutti K."/>
            <person name="Lipzen A."/>
            <person name="Ng V."/>
            <person name="Sandor L."/>
            <person name="Barry K."/>
            <person name="Martinez A.T."/>
            <person name="Xiao Y."/>
            <person name="Gibbons J.G."/>
            <person name="Terashima K."/>
            <person name="Hibbett D.S."/>
            <person name="Grigoriev I.V."/>
        </authorList>
    </citation>
    <scope>NUCLEOTIDE SEQUENCE</scope>
    <source>
        <strain evidence="1">TFB9207</strain>
    </source>
</reference>
<comment type="caution">
    <text evidence="1">The sequence shown here is derived from an EMBL/GenBank/DDBJ whole genome shotgun (WGS) entry which is preliminary data.</text>
</comment>
<sequence length="518" mass="58598">MATVNALCTTDDDVNLIAQQVIQWIENGKYADSVQGLMLGTGCERPYLVPIPLDADINVLQSIDDFNVRMYVWTPVQPLFSSCSKNRFHVDRFPWDAKSALENPYTFYFEDDTSPAAYNALVQSLTLQYDSNRIIALYGNVIVLKHEDGTITDMHERDWPLVKVILEWLIPNRWMYSDTCPHELGYPSQTLQPSQHPSPGMGLTVPSPLQHALHPTVDLLLMCQNRDLCWTFFETMGVVTLFALSATCTSMRRLTTEFYRGRTRGALANVFEGQRHADLLELVNNYEARIGGLFAHCVVDPTCSFIPNNLDILTPAGNGDGLRDELLRNWNCTLLPGEELRRRTTTQPADRCTFYMKSPLDFKISITESEDVSLLPVMLTGYTTAECVLLGAHTFTLFYPSLVENGEVLRLPAAGQGIPVDILDEISSLWTLLDSTENVGRPCGECCPNIWRRTLGMRRSATLNWGGFTSQLDSELISGSYQWKLDGECKNVLCKWSLHQPQDMNRWLWWVNDVDDTV</sequence>
<evidence type="ECO:0000313" key="2">
    <source>
        <dbReference type="Proteomes" id="UP001163846"/>
    </source>
</evidence>
<dbReference type="EMBL" id="MU805979">
    <property type="protein sequence ID" value="KAJ3843303.1"/>
    <property type="molecule type" value="Genomic_DNA"/>
</dbReference>
<organism evidence="1 2">
    <name type="scientific">Lentinula raphanica</name>
    <dbReference type="NCBI Taxonomy" id="153919"/>
    <lineage>
        <taxon>Eukaryota</taxon>
        <taxon>Fungi</taxon>
        <taxon>Dikarya</taxon>
        <taxon>Basidiomycota</taxon>
        <taxon>Agaricomycotina</taxon>
        <taxon>Agaricomycetes</taxon>
        <taxon>Agaricomycetidae</taxon>
        <taxon>Agaricales</taxon>
        <taxon>Marasmiineae</taxon>
        <taxon>Omphalotaceae</taxon>
        <taxon>Lentinula</taxon>
    </lineage>
</organism>
<dbReference type="AlphaFoldDB" id="A0AA38PI19"/>
<protein>
    <submittedName>
        <fullName evidence="1">Uncharacterized protein</fullName>
    </submittedName>
</protein>
<evidence type="ECO:0000313" key="1">
    <source>
        <dbReference type="EMBL" id="KAJ3843303.1"/>
    </source>
</evidence>
<gene>
    <name evidence="1" type="ORF">F5878DRAFT_691857</name>
</gene>
<name>A0AA38PI19_9AGAR</name>
<keyword evidence="2" id="KW-1185">Reference proteome</keyword>
<accession>A0AA38PI19</accession>
<dbReference type="Proteomes" id="UP001163846">
    <property type="component" value="Unassembled WGS sequence"/>
</dbReference>
<proteinExistence type="predicted"/>